<evidence type="ECO:0000313" key="4">
    <source>
        <dbReference type="EMBL" id="KTS13614.1"/>
    </source>
</evidence>
<feature type="compositionally biased region" description="Gly residues" evidence="1">
    <location>
        <begin position="121"/>
        <end position="133"/>
    </location>
</feature>
<protein>
    <recommendedName>
        <fullName evidence="6">LPXTG-motif cell wall anchor domain-containing protein</fullName>
    </recommendedName>
</protein>
<sequence length="177" mass="16720">MKRRLTTAVASASVAAALLLAAPVAAQAYVPTGPNTVTVTVSSNGPVPVSGFQPGTTVTFTLVGRGVTGANIAAANLPVTSASVTKTADSSGAATAVVTLPANPSGSYTLAASGARADGSAGSGSGSNPGGGTALPATGVNGESLMGIYIGGGALVLAGATVAVAAKVRRNRAENKA</sequence>
<evidence type="ECO:0000256" key="1">
    <source>
        <dbReference type="SAM" id="MobiDB-lite"/>
    </source>
</evidence>
<dbReference type="AlphaFoldDB" id="A0A147FAK2"/>
<evidence type="ECO:0000313" key="5">
    <source>
        <dbReference type="Proteomes" id="UP000072189"/>
    </source>
</evidence>
<dbReference type="SUPFAM" id="SSF49503">
    <property type="entry name" value="Cupredoxins"/>
    <property type="match status" value="1"/>
</dbReference>
<dbReference type="Proteomes" id="UP000072189">
    <property type="component" value="Unassembled WGS sequence"/>
</dbReference>
<evidence type="ECO:0000256" key="3">
    <source>
        <dbReference type="SAM" id="SignalP"/>
    </source>
</evidence>
<reference evidence="4 5" key="1">
    <citation type="journal article" date="2016" name="Front. Microbiol.">
        <title>Genomic Resource of Rice Seed Associated Bacteria.</title>
        <authorList>
            <person name="Midha S."/>
            <person name="Bansal K."/>
            <person name="Sharma S."/>
            <person name="Kumar N."/>
            <person name="Patil P.P."/>
            <person name="Chaudhry V."/>
            <person name="Patil P.B."/>
        </authorList>
    </citation>
    <scope>NUCLEOTIDE SEQUENCE [LARGE SCALE GENOMIC DNA]</scope>
    <source>
        <strain evidence="4 5">RSA3</strain>
    </source>
</reference>
<gene>
    <name evidence="4" type="ORF">RSA3_03910</name>
</gene>
<accession>A0A147FAK2</accession>
<dbReference type="PATRIC" id="fig|2033.7.peg.1340"/>
<organism evidence="4 5">
    <name type="scientific">Microbacterium testaceum</name>
    <name type="common">Aureobacterium testaceum</name>
    <name type="synonym">Brevibacterium testaceum</name>
    <dbReference type="NCBI Taxonomy" id="2033"/>
    <lineage>
        <taxon>Bacteria</taxon>
        <taxon>Bacillati</taxon>
        <taxon>Actinomycetota</taxon>
        <taxon>Actinomycetes</taxon>
        <taxon>Micrococcales</taxon>
        <taxon>Microbacteriaceae</taxon>
        <taxon>Microbacterium</taxon>
    </lineage>
</organism>
<feature type="signal peptide" evidence="3">
    <location>
        <begin position="1"/>
        <end position="28"/>
    </location>
</feature>
<feature type="chain" id="PRO_5007545021" description="LPXTG-motif cell wall anchor domain-containing protein" evidence="3">
    <location>
        <begin position="29"/>
        <end position="177"/>
    </location>
</feature>
<keyword evidence="2" id="KW-1133">Transmembrane helix</keyword>
<keyword evidence="3" id="KW-0732">Signal</keyword>
<evidence type="ECO:0000256" key="2">
    <source>
        <dbReference type="SAM" id="Phobius"/>
    </source>
</evidence>
<dbReference type="InterPro" id="IPR008972">
    <property type="entry name" value="Cupredoxin"/>
</dbReference>
<evidence type="ECO:0008006" key="6">
    <source>
        <dbReference type="Google" id="ProtNLM"/>
    </source>
</evidence>
<comment type="caution">
    <text evidence="4">The sequence shown here is derived from an EMBL/GenBank/DDBJ whole genome shotgun (WGS) entry which is preliminary data.</text>
</comment>
<dbReference type="RefSeq" id="WP_058613374.1">
    <property type="nucleotide sequence ID" value="NZ_LDRV01000021.1"/>
</dbReference>
<dbReference type="EMBL" id="LDRV01000021">
    <property type="protein sequence ID" value="KTS13614.1"/>
    <property type="molecule type" value="Genomic_DNA"/>
</dbReference>
<proteinExistence type="predicted"/>
<name>A0A147FAK2_MICTE</name>
<feature type="transmembrane region" description="Helical" evidence="2">
    <location>
        <begin position="146"/>
        <end position="166"/>
    </location>
</feature>
<keyword evidence="2" id="KW-0812">Transmembrane</keyword>
<keyword evidence="2" id="KW-0472">Membrane</keyword>
<feature type="region of interest" description="Disordered" evidence="1">
    <location>
        <begin position="112"/>
        <end position="135"/>
    </location>
</feature>